<evidence type="ECO:0000313" key="2">
    <source>
        <dbReference type="EMBL" id="MBG6138386.1"/>
    </source>
</evidence>
<dbReference type="PANTHER" id="PTHR33498">
    <property type="entry name" value="TRANSPOSASE FOR INSERTION SEQUENCE ELEMENT IS1557"/>
    <property type="match status" value="1"/>
</dbReference>
<evidence type="ECO:0000313" key="3">
    <source>
        <dbReference type="Proteomes" id="UP000622552"/>
    </source>
</evidence>
<keyword evidence="3" id="KW-1185">Reference proteome</keyword>
<dbReference type="Pfam" id="PF01610">
    <property type="entry name" value="DDE_Tnp_ISL3"/>
    <property type="match status" value="2"/>
</dbReference>
<dbReference type="PROSITE" id="PS50531">
    <property type="entry name" value="HTH_IS21"/>
    <property type="match status" value="1"/>
</dbReference>
<dbReference type="EMBL" id="JADOUF010000001">
    <property type="protein sequence ID" value="MBG6138386.1"/>
    <property type="molecule type" value="Genomic_DNA"/>
</dbReference>
<organism evidence="2 3">
    <name type="scientific">Longispora fulva</name>
    <dbReference type="NCBI Taxonomy" id="619741"/>
    <lineage>
        <taxon>Bacteria</taxon>
        <taxon>Bacillati</taxon>
        <taxon>Actinomycetota</taxon>
        <taxon>Actinomycetes</taxon>
        <taxon>Micromonosporales</taxon>
        <taxon>Micromonosporaceae</taxon>
        <taxon>Longispora</taxon>
    </lineage>
</organism>
<comment type="caution">
    <text evidence="2">The sequence shown here is derived from an EMBL/GenBank/DDBJ whole genome shotgun (WGS) entry which is preliminary data.</text>
</comment>
<feature type="domain" description="HTH IS21-type" evidence="1">
    <location>
        <begin position="199"/>
        <end position="262"/>
    </location>
</feature>
<sequence length="435" mass="48929">MRRLVCPTRGCRQTFREQLPGVLERYQRRTARLTRQIGVVVRELAGRAGVRVLSALAVRVSRHAALRVLLGLPLPRRPVPRVLGVDDFALKRRCRYATVLIDVETRQRVDVLPGRRVEVLESWLREHPGVEVVTRDGSAAYAEAVRWVIPDAVQVGDRWHIWSNVGQAVLKEVTAHSSCWGKSGPPPREDSRRAVTARQRWQQVHHLLGNGVGLLECGRRLGIAINTVKKYARASQPERLVRVPAYRPTLVDPYRDHLRRRRDADPAVPVLRLLAEIRALGYAGSQNLLYRYITDGRVEADRLAVSPRRLTSMILTRPTTLSNDQQRLCYELTTACPEMTVLAGLVRSFAVLLTPAAGNADLLDDWIIRARTAGMPHLHAFTRGLDFDRDAVQAAVTLAFHNGGTEGVNTKTKRIMRQMHGRAGFALLRHRILLG</sequence>
<dbReference type="Proteomes" id="UP000622552">
    <property type="component" value="Unassembled WGS sequence"/>
</dbReference>
<name>A0A8J7GHZ7_9ACTN</name>
<reference evidence="2" key="1">
    <citation type="submission" date="2020-11" db="EMBL/GenBank/DDBJ databases">
        <title>Sequencing the genomes of 1000 actinobacteria strains.</title>
        <authorList>
            <person name="Klenk H.-P."/>
        </authorList>
    </citation>
    <scope>NUCLEOTIDE SEQUENCE</scope>
    <source>
        <strain evidence="2">DSM 45356</strain>
    </source>
</reference>
<dbReference type="InterPro" id="IPR002560">
    <property type="entry name" value="Transposase_DDE"/>
</dbReference>
<accession>A0A8J7GHZ7</accession>
<protein>
    <recommendedName>
        <fullName evidence="1">HTH IS21-type domain-containing protein</fullName>
    </recommendedName>
</protein>
<dbReference type="NCBIfam" id="NF033550">
    <property type="entry name" value="transpos_ISL3"/>
    <property type="match status" value="1"/>
</dbReference>
<dbReference type="PANTHER" id="PTHR33498:SF1">
    <property type="entry name" value="TRANSPOSASE FOR INSERTION SEQUENCE ELEMENT IS1557"/>
    <property type="match status" value="1"/>
</dbReference>
<proteinExistence type="predicted"/>
<dbReference type="AlphaFoldDB" id="A0A8J7GHZ7"/>
<dbReference type="InterPro" id="IPR017894">
    <property type="entry name" value="HTH_IS21_transposase_type"/>
</dbReference>
<dbReference type="InterPro" id="IPR047951">
    <property type="entry name" value="Transpos_ISL3"/>
</dbReference>
<gene>
    <name evidence="2" type="ORF">IW245_004580</name>
</gene>
<evidence type="ECO:0000259" key="1">
    <source>
        <dbReference type="PROSITE" id="PS50531"/>
    </source>
</evidence>